<protein>
    <submittedName>
        <fullName evidence="1">Uncharacterized protein</fullName>
    </submittedName>
</protein>
<dbReference type="Proteomes" id="UP000276133">
    <property type="component" value="Unassembled WGS sequence"/>
</dbReference>
<keyword evidence="2" id="KW-1185">Reference proteome</keyword>
<gene>
    <name evidence="1" type="ORF">BpHYR1_029480</name>
</gene>
<reference evidence="1 2" key="1">
    <citation type="journal article" date="2018" name="Sci. Rep.">
        <title>Genomic signatures of local adaptation to the degree of environmental predictability in rotifers.</title>
        <authorList>
            <person name="Franch-Gras L."/>
            <person name="Hahn C."/>
            <person name="Garcia-Roger E.M."/>
            <person name="Carmona M.J."/>
            <person name="Serra M."/>
            <person name="Gomez A."/>
        </authorList>
    </citation>
    <scope>NUCLEOTIDE SEQUENCE [LARGE SCALE GENOMIC DNA]</scope>
    <source>
        <strain evidence="1">HYR1</strain>
    </source>
</reference>
<name>A0A3M7S246_BRAPC</name>
<proteinExistence type="predicted"/>
<accession>A0A3M7S246</accession>
<sequence length="65" mass="7942">MELGIRTAIIFLWERVRTPMLLQADQIKLVLFYKRLDLSQKNYNTKEKCSLHYNSTIREKKRREN</sequence>
<evidence type="ECO:0000313" key="1">
    <source>
        <dbReference type="EMBL" id="RNA29883.1"/>
    </source>
</evidence>
<organism evidence="1 2">
    <name type="scientific">Brachionus plicatilis</name>
    <name type="common">Marine rotifer</name>
    <name type="synonym">Brachionus muelleri</name>
    <dbReference type="NCBI Taxonomy" id="10195"/>
    <lineage>
        <taxon>Eukaryota</taxon>
        <taxon>Metazoa</taxon>
        <taxon>Spiralia</taxon>
        <taxon>Gnathifera</taxon>
        <taxon>Rotifera</taxon>
        <taxon>Eurotatoria</taxon>
        <taxon>Monogononta</taxon>
        <taxon>Pseudotrocha</taxon>
        <taxon>Ploima</taxon>
        <taxon>Brachionidae</taxon>
        <taxon>Brachionus</taxon>
    </lineage>
</organism>
<dbReference type="EMBL" id="REGN01002157">
    <property type="protein sequence ID" value="RNA29883.1"/>
    <property type="molecule type" value="Genomic_DNA"/>
</dbReference>
<dbReference type="AlphaFoldDB" id="A0A3M7S246"/>
<evidence type="ECO:0000313" key="2">
    <source>
        <dbReference type="Proteomes" id="UP000276133"/>
    </source>
</evidence>
<comment type="caution">
    <text evidence="1">The sequence shown here is derived from an EMBL/GenBank/DDBJ whole genome shotgun (WGS) entry which is preliminary data.</text>
</comment>